<keyword evidence="6" id="KW-1003">Cell membrane</keyword>
<dbReference type="Pfam" id="PF01514">
    <property type="entry name" value="YscJ_FliF"/>
    <property type="match status" value="1"/>
</dbReference>
<dbReference type="InterPro" id="IPR006182">
    <property type="entry name" value="FliF_N_dom"/>
</dbReference>
<evidence type="ECO:0000313" key="16">
    <source>
        <dbReference type="EMBL" id="WFF42842.1"/>
    </source>
</evidence>
<name>A0ABY8FJ48_9GAMM</name>
<feature type="region of interest" description="Disordered" evidence="12">
    <location>
        <begin position="1"/>
        <end position="30"/>
    </location>
</feature>
<feature type="compositionally biased region" description="Low complexity" evidence="12">
    <location>
        <begin position="541"/>
        <end position="553"/>
    </location>
</feature>
<dbReference type="InterPro" id="IPR043427">
    <property type="entry name" value="YscJ/FliF"/>
</dbReference>
<dbReference type="NCBIfam" id="TIGR00206">
    <property type="entry name" value="fliF"/>
    <property type="match status" value="1"/>
</dbReference>
<accession>A0ABY8FJ48</accession>
<evidence type="ECO:0000256" key="11">
    <source>
        <dbReference type="ARBA" id="ARBA00025936"/>
    </source>
</evidence>
<keyword evidence="7 13" id="KW-0812">Transmembrane</keyword>
<feature type="domain" description="Flagellar M-ring N-terminal" evidence="14">
    <location>
        <begin position="61"/>
        <end position="235"/>
    </location>
</feature>
<dbReference type="InterPro" id="IPR045851">
    <property type="entry name" value="AMP-bd_C_sf"/>
</dbReference>
<gene>
    <name evidence="16" type="primary">fliF</name>
    <name evidence="16" type="ORF">EVC62_15800</name>
</gene>
<evidence type="ECO:0000259" key="15">
    <source>
        <dbReference type="Pfam" id="PF08345"/>
    </source>
</evidence>
<evidence type="ECO:0000256" key="6">
    <source>
        <dbReference type="ARBA" id="ARBA00022475"/>
    </source>
</evidence>
<feature type="transmembrane region" description="Helical" evidence="13">
    <location>
        <begin position="40"/>
        <end position="60"/>
    </location>
</feature>
<dbReference type="PANTHER" id="PTHR30046:SF0">
    <property type="entry name" value="FLAGELLAR M-RING PROTEIN"/>
    <property type="match status" value="1"/>
</dbReference>
<feature type="region of interest" description="Disordered" evidence="12">
    <location>
        <begin position="291"/>
        <end position="400"/>
    </location>
</feature>
<evidence type="ECO:0000256" key="13">
    <source>
        <dbReference type="SAM" id="Phobius"/>
    </source>
</evidence>
<feature type="compositionally biased region" description="Low complexity" evidence="12">
    <location>
        <begin position="11"/>
        <end position="24"/>
    </location>
</feature>
<comment type="function">
    <text evidence="1">The M ring may be actively involved in energy transduction.</text>
</comment>
<dbReference type="InterPro" id="IPR000067">
    <property type="entry name" value="FlgMring_FliF"/>
</dbReference>
<dbReference type="EMBL" id="CP035631">
    <property type="protein sequence ID" value="WFF42842.1"/>
    <property type="molecule type" value="Genomic_DNA"/>
</dbReference>
<reference evidence="16 17" key="1">
    <citation type="submission" date="2019-01" db="EMBL/GenBank/DDBJ databases">
        <title>Genome sequence of Salinicola endophyticus REST5.</title>
        <authorList>
            <person name="Nascimento F.X."/>
        </authorList>
    </citation>
    <scope>NUCLEOTIDE SEQUENCE [LARGE SCALE GENOMIC DNA]</scope>
    <source>
        <strain evidence="16 17">REST5</strain>
    </source>
</reference>
<feature type="compositionally biased region" description="Polar residues" evidence="12">
    <location>
        <begin position="383"/>
        <end position="396"/>
    </location>
</feature>
<dbReference type="PRINTS" id="PR01009">
    <property type="entry name" value="FLGMRINGFLIF"/>
</dbReference>
<evidence type="ECO:0000256" key="12">
    <source>
        <dbReference type="SAM" id="MobiDB-lite"/>
    </source>
</evidence>
<dbReference type="Pfam" id="PF08345">
    <property type="entry name" value="YscJ_FliF_C"/>
    <property type="match status" value="1"/>
</dbReference>
<feature type="compositionally biased region" description="Polar residues" evidence="12">
    <location>
        <begin position="1"/>
        <end position="10"/>
    </location>
</feature>
<keyword evidence="10" id="KW-0975">Bacterial flagellum</keyword>
<organism evidence="16 17">
    <name type="scientific">Salinicola endophyticus</name>
    <dbReference type="NCBI Taxonomy" id="1949083"/>
    <lineage>
        <taxon>Bacteria</taxon>
        <taxon>Pseudomonadati</taxon>
        <taxon>Pseudomonadota</taxon>
        <taxon>Gammaproteobacteria</taxon>
        <taxon>Oceanospirillales</taxon>
        <taxon>Halomonadaceae</taxon>
        <taxon>Salinicola</taxon>
    </lineage>
</organism>
<evidence type="ECO:0000256" key="7">
    <source>
        <dbReference type="ARBA" id="ARBA00022692"/>
    </source>
</evidence>
<dbReference type="RefSeq" id="WP_110677662.1">
    <property type="nucleotide sequence ID" value="NZ_CP035631.1"/>
</dbReference>
<evidence type="ECO:0000256" key="1">
    <source>
        <dbReference type="ARBA" id="ARBA00003820"/>
    </source>
</evidence>
<dbReference type="PIRSF" id="PIRSF004862">
    <property type="entry name" value="FliF"/>
    <property type="match status" value="1"/>
</dbReference>
<keyword evidence="9 13" id="KW-0472">Membrane</keyword>
<evidence type="ECO:0000256" key="10">
    <source>
        <dbReference type="ARBA" id="ARBA00023143"/>
    </source>
</evidence>
<dbReference type="Proteomes" id="UP001321526">
    <property type="component" value="Chromosome"/>
</dbReference>
<feature type="domain" description="Flagellar M-ring C-terminal" evidence="15">
    <location>
        <begin position="267"/>
        <end position="480"/>
    </location>
</feature>
<keyword evidence="16" id="KW-0966">Cell projection</keyword>
<comment type="similarity">
    <text evidence="4">Belongs to the FliF family.</text>
</comment>
<comment type="subunit">
    <text evidence="11">The basal body constitutes a major portion of the flagellar organelle and consists of four rings (L,P,S, and M) mounted on a central rod. The M ring is integral to the inner membrane of the cell and may be connected to the flagellar rod via the S ring. The S (supramembrane ring) lies just distal to the M ring. The L and P rings lie in the outer membrane and the periplasmic space, respectively.</text>
</comment>
<dbReference type="Gene3D" id="3.30.300.30">
    <property type="match status" value="1"/>
</dbReference>
<evidence type="ECO:0000313" key="17">
    <source>
        <dbReference type="Proteomes" id="UP001321526"/>
    </source>
</evidence>
<dbReference type="PANTHER" id="PTHR30046">
    <property type="entry name" value="FLAGELLAR M-RING PROTEIN"/>
    <property type="match status" value="1"/>
</dbReference>
<sequence length="615" mass="65610">MSTATSPNDTQAAGAQSARAGAAQKPGRDWLGKLQSNPRIPLIVGGAAALAIVVALLLWARSPDYRVLYSTLTDADGGRIITQLDTMGVPYRFSDGGQALLVPADQVRPLRLKLAEQGLPQASGVGFELMDNQAFGISQFAEQVNYQRALEGELARTIATLGSVDRARVHLAMAKPSVFVRESQPASASVVIDLQPGRVLSPGQVNAIVHMVSSSVPELATNAVTVIDQNGDLLTQDQGDGTRLDGTQLDYVQNLEKTYAKRIEAILAPIVGAKNVKAQVTAQVDFAQREQTAERYAPNQAPNEAAVRSEQNSASYQSDADLAMGIPGALSNQPPGTAASPINAPGTQANGNAGNNGANAGNNANNNNANNNGNNNGANNAGQGQTTQDTNAQTGQMRRDSTINYEVDRTVEHVKQHSGAIERLSVAVVVNYRETTGDDGQPKAVALSDAEMDQIRGLVRQAMGYSQTRGDDLAVVNSPFQTSEPSFTPLPWWQTPEIWSLGKSVLKYLLVALVAMFLWFKVVKPLVRRQTRDAQPAAFNAPSGVSGAAGAASYQQVSEAGDGSEKDEPSPVNATRERSRRRSSGYEQDLKDAREIAQEDPRLVAMVVRSWMDKS</sequence>
<protein>
    <recommendedName>
        <fullName evidence="5">Flagellar M-ring protein</fullName>
    </recommendedName>
</protein>
<keyword evidence="16" id="KW-0282">Flagellum</keyword>
<keyword evidence="8 13" id="KW-1133">Transmembrane helix</keyword>
<proteinExistence type="inferred from homology"/>
<evidence type="ECO:0000256" key="3">
    <source>
        <dbReference type="ARBA" id="ARBA00004651"/>
    </source>
</evidence>
<evidence type="ECO:0000259" key="14">
    <source>
        <dbReference type="Pfam" id="PF01514"/>
    </source>
</evidence>
<evidence type="ECO:0000256" key="9">
    <source>
        <dbReference type="ARBA" id="ARBA00023136"/>
    </source>
</evidence>
<evidence type="ECO:0000256" key="2">
    <source>
        <dbReference type="ARBA" id="ARBA00004117"/>
    </source>
</evidence>
<evidence type="ECO:0000256" key="5">
    <source>
        <dbReference type="ARBA" id="ARBA00017949"/>
    </source>
</evidence>
<feature type="compositionally biased region" description="Low complexity" evidence="12">
    <location>
        <begin position="349"/>
        <end position="382"/>
    </location>
</feature>
<dbReference type="InterPro" id="IPR013556">
    <property type="entry name" value="Flag_M-ring_C"/>
</dbReference>
<evidence type="ECO:0000256" key="8">
    <source>
        <dbReference type="ARBA" id="ARBA00022989"/>
    </source>
</evidence>
<feature type="compositionally biased region" description="Polar residues" evidence="12">
    <location>
        <begin position="309"/>
        <end position="318"/>
    </location>
</feature>
<feature type="region of interest" description="Disordered" evidence="12">
    <location>
        <begin position="537"/>
        <end position="594"/>
    </location>
</feature>
<comment type="subcellular location">
    <subcellularLocation>
        <location evidence="2">Bacterial flagellum basal body</location>
    </subcellularLocation>
    <subcellularLocation>
        <location evidence="3">Cell membrane</location>
        <topology evidence="3">Multi-pass membrane protein</topology>
    </subcellularLocation>
</comment>
<keyword evidence="16" id="KW-0969">Cilium</keyword>
<evidence type="ECO:0000256" key="4">
    <source>
        <dbReference type="ARBA" id="ARBA00007971"/>
    </source>
</evidence>
<keyword evidence="17" id="KW-1185">Reference proteome</keyword>